<accession>A0A916JUJ6</accession>
<gene>
    <name evidence="1" type="ORF">PAESOLCIP111_00319</name>
</gene>
<dbReference type="PANTHER" id="PTHR36039:SF2">
    <property type="entry name" value="RNA LIGASE_CYCLIC NUCLEOTIDE PHOSPHODIESTERASE FAMILY PROTEIN"/>
    <property type="match status" value="1"/>
</dbReference>
<reference evidence="1" key="1">
    <citation type="submission" date="2021-06" db="EMBL/GenBank/DDBJ databases">
        <authorList>
            <person name="Criscuolo A."/>
        </authorList>
    </citation>
    <scope>NUCLEOTIDE SEQUENCE</scope>
    <source>
        <strain evidence="1">CIP111600</strain>
    </source>
</reference>
<protein>
    <recommendedName>
        <fullName evidence="3">2'-5' RNA ligase family protein</fullName>
    </recommendedName>
</protein>
<comment type="caution">
    <text evidence="1">The sequence shown here is derived from an EMBL/GenBank/DDBJ whole genome shotgun (WGS) entry which is preliminary data.</text>
</comment>
<evidence type="ECO:0000313" key="1">
    <source>
        <dbReference type="EMBL" id="CAG7599550.1"/>
    </source>
</evidence>
<sequence length="183" mass="20635">MYAVECFFDPVSEEYVRSIWRGLQSAGITSSMQAIEGLRPHVTVAVYDADLTFDPFIRRFDAFAQHVPSMALKFDAVAVFPTSGTVFAHPAMTDALFHVHRRYYQEMASFQSIANPYYVPDSWNPHCTFAINLDAHALAAALQYCIGAFRPMQARLTEIAVVKLEYTEGACIRSRTICSRLLH</sequence>
<dbReference type="PANTHER" id="PTHR36039">
    <property type="match status" value="1"/>
</dbReference>
<dbReference type="RefSeq" id="WP_218090134.1">
    <property type="nucleotide sequence ID" value="NZ_CAJVAS010000001.1"/>
</dbReference>
<proteinExistence type="predicted"/>
<dbReference type="AlphaFoldDB" id="A0A916JUJ6"/>
<keyword evidence="2" id="KW-1185">Reference proteome</keyword>
<organism evidence="1 2">
    <name type="scientific">Paenibacillus solanacearum</name>
    <dbReference type="NCBI Taxonomy" id="2048548"/>
    <lineage>
        <taxon>Bacteria</taxon>
        <taxon>Bacillati</taxon>
        <taxon>Bacillota</taxon>
        <taxon>Bacilli</taxon>
        <taxon>Bacillales</taxon>
        <taxon>Paenibacillaceae</taxon>
        <taxon>Paenibacillus</taxon>
    </lineage>
</organism>
<dbReference type="EMBL" id="CAJVAS010000001">
    <property type="protein sequence ID" value="CAG7599550.1"/>
    <property type="molecule type" value="Genomic_DNA"/>
</dbReference>
<dbReference type="Pfam" id="PF13563">
    <property type="entry name" value="2_5_RNA_ligase2"/>
    <property type="match status" value="1"/>
</dbReference>
<name>A0A916JUJ6_9BACL</name>
<dbReference type="Proteomes" id="UP000693672">
    <property type="component" value="Unassembled WGS sequence"/>
</dbReference>
<evidence type="ECO:0000313" key="2">
    <source>
        <dbReference type="Proteomes" id="UP000693672"/>
    </source>
</evidence>
<evidence type="ECO:0008006" key="3">
    <source>
        <dbReference type="Google" id="ProtNLM"/>
    </source>
</evidence>